<evidence type="ECO:0000313" key="2">
    <source>
        <dbReference type="Proteomes" id="UP000305417"/>
    </source>
</evidence>
<comment type="caution">
    <text evidence="1">The sequence shown here is derived from an EMBL/GenBank/DDBJ whole genome shotgun (WGS) entry which is preliminary data.</text>
</comment>
<name>A0ABY2V216_9BACT</name>
<dbReference type="Proteomes" id="UP000305417">
    <property type="component" value="Unassembled WGS sequence"/>
</dbReference>
<protein>
    <submittedName>
        <fullName evidence="1">Transposase</fullName>
    </submittedName>
</protein>
<sequence>MSKIKELLRLKFLNQLSNRQIQTITGVSRNSVANYVNSFNEMNLSLEKTLNLNDVEVEQLFHPKKPAEKKSTTAVIEIDWNNVHYELSQKGMTRKLLYEEISVNNPNIYSYSQFNRYYNKFLQTVNPSMRQIHYGGDKLFIDYSGLTMPIVNQRTGEITNFRKSLRLTIVLSCKMISLFSCLTDSMFPLLFN</sequence>
<proteinExistence type="predicted"/>
<dbReference type="RefSeq" id="WP_138109117.1">
    <property type="nucleotide sequence ID" value="NZ_CP043858.1"/>
</dbReference>
<organism evidence="1 2">
    <name type="scientific">Aliarcobacter cibarius</name>
    <dbReference type="NCBI Taxonomy" id="255507"/>
    <lineage>
        <taxon>Bacteria</taxon>
        <taxon>Pseudomonadati</taxon>
        <taxon>Campylobacterota</taxon>
        <taxon>Epsilonproteobacteria</taxon>
        <taxon>Campylobacterales</taxon>
        <taxon>Arcobacteraceae</taxon>
        <taxon>Aliarcobacter</taxon>
    </lineage>
</organism>
<gene>
    <name evidence="1" type="ORF">FE247_09985</name>
</gene>
<accession>A0ABY2V216</accession>
<keyword evidence="2" id="KW-1185">Reference proteome</keyword>
<dbReference type="EMBL" id="VBUC01000032">
    <property type="protein sequence ID" value="TLS96316.1"/>
    <property type="molecule type" value="Genomic_DNA"/>
</dbReference>
<evidence type="ECO:0000313" key="1">
    <source>
        <dbReference type="EMBL" id="TLS96316.1"/>
    </source>
</evidence>
<reference evidence="1 2" key="1">
    <citation type="submission" date="2019-05" db="EMBL/GenBank/DDBJ databases">
        <title>Arcobacter cibarius and Arcobacter thereius providing challenges in identification an antibiotic susceptibility and Quinolone resistance.</title>
        <authorList>
            <person name="Busch A."/>
            <person name="Hanel I."/>
            <person name="Hotzel H."/>
            <person name="Tomaso H."/>
        </authorList>
    </citation>
    <scope>NUCLEOTIDE SEQUENCE [LARGE SCALE GENOMIC DNA]</scope>
    <source>
        <strain evidence="1 2">16CS0831-2</strain>
    </source>
</reference>